<dbReference type="Gene3D" id="2.20.200.10">
    <property type="entry name" value="Outer membrane efflux proteins (OEP)"/>
    <property type="match status" value="1"/>
</dbReference>
<proteinExistence type="inferred from homology"/>
<organism evidence="3 4">
    <name type="scientific">Sulfuriferula nivalis</name>
    <dbReference type="NCBI Taxonomy" id="2675298"/>
    <lineage>
        <taxon>Bacteria</taxon>
        <taxon>Pseudomonadati</taxon>
        <taxon>Pseudomonadota</taxon>
        <taxon>Betaproteobacteria</taxon>
        <taxon>Nitrosomonadales</taxon>
        <taxon>Sulfuricellaceae</taxon>
        <taxon>Sulfuriferula</taxon>
    </lineage>
</organism>
<comment type="similarity">
    <text evidence="1 2">Belongs to the outer membrane factor (OMF) (TC 1.B.17) family.</text>
</comment>
<dbReference type="InterPro" id="IPR003423">
    <property type="entry name" value="OMP_efflux"/>
</dbReference>
<keyword evidence="2" id="KW-0449">Lipoprotein</keyword>
<dbReference type="Pfam" id="PF02321">
    <property type="entry name" value="OEP"/>
    <property type="match status" value="2"/>
</dbReference>
<protein>
    <submittedName>
        <fullName evidence="3">RND transporter</fullName>
    </submittedName>
</protein>
<dbReference type="AlphaFoldDB" id="A0A809S1G6"/>
<feature type="chain" id="PRO_5033109633" evidence="2">
    <location>
        <begin position="24"/>
        <end position="476"/>
    </location>
</feature>
<comment type="subcellular location">
    <subcellularLocation>
        <location evidence="2">Cell membrane</location>
        <topology evidence="2">Lipid-anchor</topology>
    </subcellularLocation>
</comment>
<dbReference type="PROSITE" id="PS51257">
    <property type="entry name" value="PROKAR_LIPOPROTEIN"/>
    <property type="match status" value="1"/>
</dbReference>
<keyword evidence="2" id="KW-1134">Transmembrane beta strand</keyword>
<dbReference type="SUPFAM" id="SSF56954">
    <property type="entry name" value="Outer membrane efflux proteins (OEP)"/>
    <property type="match status" value="1"/>
</dbReference>
<dbReference type="EMBL" id="AP021881">
    <property type="protein sequence ID" value="BBP00408.1"/>
    <property type="molecule type" value="Genomic_DNA"/>
</dbReference>
<evidence type="ECO:0000313" key="4">
    <source>
        <dbReference type="Proteomes" id="UP000463939"/>
    </source>
</evidence>
<keyword evidence="2" id="KW-0564">Palmitate</keyword>
<keyword evidence="2" id="KW-0812">Transmembrane</keyword>
<evidence type="ECO:0000256" key="1">
    <source>
        <dbReference type="ARBA" id="ARBA00007613"/>
    </source>
</evidence>
<dbReference type="PANTHER" id="PTHR30203">
    <property type="entry name" value="OUTER MEMBRANE CATION EFFLUX PROTEIN"/>
    <property type="match status" value="1"/>
</dbReference>
<feature type="signal peptide" evidence="2">
    <location>
        <begin position="1"/>
        <end position="23"/>
    </location>
</feature>
<dbReference type="RefSeq" id="WP_162084344.1">
    <property type="nucleotide sequence ID" value="NZ_AP021881.1"/>
</dbReference>
<dbReference type="Proteomes" id="UP000463939">
    <property type="component" value="Chromosome"/>
</dbReference>
<keyword evidence="4" id="KW-1185">Reference proteome</keyword>
<sequence length="476" mass="51020">MNIQKYGLYLTALLLLSACSVGPDFKSPTSPQADTYIASNESAPLSQRIAMGKQLETEWWSLFASAPLNDIIHQTIANNYDLAAAKATLAQAEETVRATSGSLLPQATLGATAGRQKYGVALFGPSNFVIPPFSYYEVGPTISWTLDLSGSKHRALERQQALTNYQAHEVNATYMTLTGDAVATTLEMAAGHAESAAIERMLAEDHKTLTLVEEAYAAGAMTKLDILNAKDQLNTDQALLPPIAQRISISRHALAIFVGKTPANWTPPEVDFNRLTLPQTLPVSLPSELIKRRPDILAAEANLHAASAAIGVATGNLYPQLTLSANMMQEALTPAGLFNTANNAWSIAAGLTAPLFNGGTLNAQKREAEQAYQAALAQYQQTILVAFRQVADGLTALAHDDETLTITNQALNNAYSSLDMAHSRYQAGAIGLLPLQDAQRILAKAQLDMIRAQHQRYADSARLLVALGGSPIASQK</sequence>
<reference evidence="4" key="1">
    <citation type="submission" date="2019-11" db="EMBL/GenBank/DDBJ databases">
        <title>Isolation and characterization of a novel species in the genus Sulfuriferula.</title>
        <authorList>
            <person name="Mochizuki J."/>
            <person name="Kojima H."/>
            <person name="Fukui M."/>
        </authorList>
    </citation>
    <scope>NUCLEOTIDE SEQUENCE [LARGE SCALE GENOMIC DNA]</scope>
    <source>
        <strain evidence="4">SGTM</strain>
    </source>
</reference>
<dbReference type="GO" id="GO:0015562">
    <property type="term" value="F:efflux transmembrane transporter activity"/>
    <property type="evidence" value="ECO:0007669"/>
    <property type="project" value="InterPro"/>
</dbReference>
<dbReference type="Gene3D" id="1.20.1600.10">
    <property type="entry name" value="Outer membrane efflux proteins (OEP)"/>
    <property type="match status" value="1"/>
</dbReference>
<dbReference type="KEGG" id="sniv:SFSGTM_11160"/>
<evidence type="ECO:0000256" key="2">
    <source>
        <dbReference type="RuleBase" id="RU362097"/>
    </source>
</evidence>
<gene>
    <name evidence="3" type="ORF">SFSGTM_11160</name>
</gene>
<dbReference type="InterPro" id="IPR010131">
    <property type="entry name" value="MdtP/NodT-like"/>
</dbReference>
<dbReference type="NCBIfam" id="TIGR01845">
    <property type="entry name" value="outer_NodT"/>
    <property type="match status" value="1"/>
</dbReference>
<dbReference type="GO" id="GO:0005886">
    <property type="term" value="C:plasma membrane"/>
    <property type="evidence" value="ECO:0007669"/>
    <property type="project" value="UniProtKB-SubCell"/>
</dbReference>
<evidence type="ECO:0000313" key="3">
    <source>
        <dbReference type="EMBL" id="BBP00408.1"/>
    </source>
</evidence>
<keyword evidence="2" id="KW-0732">Signal</keyword>
<dbReference type="PANTHER" id="PTHR30203:SF33">
    <property type="entry name" value="BLR4455 PROTEIN"/>
    <property type="match status" value="1"/>
</dbReference>
<accession>A0A809S1G6</accession>
<name>A0A809S1G6_9PROT</name>
<keyword evidence="2" id="KW-0472">Membrane</keyword>